<reference evidence="2 3" key="1">
    <citation type="submission" date="2017-04" db="EMBL/GenBank/DDBJ databases">
        <authorList>
            <person name="Afonso C.L."/>
            <person name="Miller P.J."/>
            <person name="Scott M.A."/>
            <person name="Spackman E."/>
            <person name="Goraichik I."/>
            <person name="Dimitrov K.M."/>
            <person name="Suarez D.L."/>
            <person name="Swayne D.E."/>
        </authorList>
    </citation>
    <scope>NUCLEOTIDE SEQUENCE [LARGE SCALE GENOMIC DNA]</scope>
    <source>
        <strain evidence="2 3">DSM 43828</strain>
    </source>
</reference>
<feature type="transmembrane region" description="Helical" evidence="1">
    <location>
        <begin position="21"/>
        <end position="46"/>
    </location>
</feature>
<feature type="transmembrane region" description="Helical" evidence="1">
    <location>
        <begin position="83"/>
        <end position="107"/>
    </location>
</feature>
<dbReference type="OrthoDB" id="5192539at2"/>
<dbReference type="Proteomes" id="UP000192674">
    <property type="component" value="Unassembled WGS sequence"/>
</dbReference>
<evidence type="ECO:0008006" key="4">
    <source>
        <dbReference type="Google" id="ProtNLM"/>
    </source>
</evidence>
<keyword evidence="3" id="KW-1185">Reference proteome</keyword>
<organism evidence="2 3">
    <name type="scientific">Kibdelosporangium aridum</name>
    <dbReference type="NCBI Taxonomy" id="2030"/>
    <lineage>
        <taxon>Bacteria</taxon>
        <taxon>Bacillati</taxon>
        <taxon>Actinomycetota</taxon>
        <taxon>Actinomycetes</taxon>
        <taxon>Pseudonocardiales</taxon>
        <taxon>Pseudonocardiaceae</taxon>
        <taxon>Kibdelosporangium</taxon>
    </lineage>
</organism>
<keyword evidence="1" id="KW-0472">Membrane</keyword>
<protein>
    <recommendedName>
        <fullName evidence="4">YggT family protein</fullName>
    </recommendedName>
</protein>
<keyword evidence="1" id="KW-0812">Transmembrane</keyword>
<dbReference type="EMBL" id="FWXV01000002">
    <property type="protein sequence ID" value="SMC98669.1"/>
    <property type="molecule type" value="Genomic_DNA"/>
</dbReference>
<evidence type="ECO:0000313" key="3">
    <source>
        <dbReference type="Proteomes" id="UP000192674"/>
    </source>
</evidence>
<gene>
    <name evidence="2" type="ORF">SAMN05661093_03568</name>
</gene>
<name>A0A1Y5XLA0_KIBAR</name>
<evidence type="ECO:0000313" key="2">
    <source>
        <dbReference type="EMBL" id="SMC98669.1"/>
    </source>
</evidence>
<evidence type="ECO:0000256" key="1">
    <source>
        <dbReference type="SAM" id="Phobius"/>
    </source>
</evidence>
<dbReference type="AlphaFoldDB" id="A0A1Y5XLA0"/>
<sequence length="111" mass="11853">MAQHAESGRSSESAGVTRAQVVGIVASVVRWVGLLCTLILVIHILLTVGNANPNNGITSFFASWADPLALGFRDLFTPSDPKAFVLVNYGIAALFWLIAASVLAKIIRRFA</sequence>
<accession>A0A1Y5XLA0</accession>
<proteinExistence type="predicted"/>
<dbReference type="RefSeq" id="WP_084427575.1">
    <property type="nucleotide sequence ID" value="NZ_FWXV01000002.1"/>
</dbReference>
<keyword evidence="1" id="KW-1133">Transmembrane helix</keyword>